<proteinExistence type="predicted"/>
<evidence type="ECO:0000313" key="2">
    <source>
        <dbReference type="Proteomes" id="UP001152300"/>
    </source>
</evidence>
<dbReference type="AlphaFoldDB" id="A0A9X0DE59"/>
<evidence type="ECO:0000313" key="1">
    <source>
        <dbReference type="EMBL" id="KAJ8059479.1"/>
    </source>
</evidence>
<sequence>MRLDYDMDRQPKECLRYFTPYFNSDWFSIACGGHFLLSSPRPGQKDFSFVPRDYGSFFHPVVSLVPCLYVAFISSKYHTLVGGLFSMCFTKALILPVQHPVCVNLACSVDGAHFLN</sequence>
<dbReference type="Proteomes" id="UP001152300">
    <property type="component" value="Unassembled WGS sequence"/>
</dbReference>
<accession>A0A9X0DE59</accession>
<protein>
    <submittedName>
        <fullName evidence="1">Uncharacterized protein</fullName>
    </submittedName>
</protein>
<dbReference type="EMBL" id="JAPEIS010000014">
    <property type="protein sequence ID" value="KAJ8059479.1"/>
    <property type="molecule type" value="Genomic_DNA"/>
</dbReference>
<name>A0A9X0DE59_9HELO</name>
<gene>
    <name evidence="1" type="ORF">OCU04_011140</name>
</gene>
<comment type="caution">
    <text evidence="1">The sequence shown here is derived from an EMBL/GenBank/DDBJ whole genome shotgun (WGS) entry which is preliminary data.</text>
</comment>
<reference evidence="1" key="1">
    <citation type="submission" date="2022-11" db="EMBL/GenBank/DDBJ databases">
        <title>Genome Resource of Sclerotinia nivalis Strain SnTB1, a Plant Pathogen Isolated from American Ginseng.</title>
        <authorList>
            <person name="Fan S."/>
        </authorList>
    </citation>
    <scope>NUCLEOTIDE SEQUENCE</scope>
    <source>
        <strain evidence="1">SnTB1</strain>
    </source>
</reference>
<keyword evidence="2" id="KW-1185">Reference proteome</keyword>
<organism evidence="1 2">
    <name type="scientific">Sclerotinia nivalis</name>
    <dbReference type="NCBI Taxonomy" id="352851"/>
    <lineage>
        <taxon>Eukaryota</taxon>
        <taxon>Fungi</taxon>
        <taxon>Dikarya</taxon>
        <taxon>Ascomycota</taxon>
        <taxon>Pezizomycotina</taxon>
        <taxon>Leotiomycetes</taxon>
        <taxon>Helotiales</taxon>
        <taxon>Sclerotiniaceae</taxon>
        <taxon>Sclerotinia</taxon>
    </lineage>
</organism>